<gene>
    <name evidence="3" type="primary">LOC112689730</name>
</gene>
<dbReference type="OrthoDB" id="2430314at2759"/>
<organism evidence="2 3">
    <name type="scientific">Sipha flava</name>
    <name type="common">yellow sugarcane aphid</name>
    <dbReference type="NCBI Taxonomy" id="143950"/>
    <lineage>
        <taxon>Eukaryota</taxon>
        <taxon>Metazoa</taxon>
        <taxon>Ecdysozoa</taxon>
        <taxon>Arthropoda</taxon>
        <taxon>Hexapoda</taxon>
        <taxon>Insecta</taxon>
        <taxon>Pterygota</taxon>
        <taxon>Neoptera</taxon>
        <taxon>Paraneoptera</taxon>
        <taxon>Hemiptera</taxon>
        <taxon>Sternorrhyncha</taxon>
        <taxon>Aphidomorpha</taxon>
        <taxon>Aphidoidea</taxon>
        <taxon>Aphididae</taxon>
        <taxon>Sipha</taxon>
    </lineage>
</organism>
<name>A0A8B8G937_9HEMI</name>
<dbReference type="Proteomes" id="UP000694846">
    <property type="component" value="Unplaced"/>
</dbReference>
<sequence length="175" mass="20181">MSSKPLSSNKRGGQKINKFFSKKSKSNTDSTDSSIFITNVIQKEDTESVTDDIQEKTNVKEKMVNEYFNEFDVEQIPRKYNCNMEDLFEKFNDNTFLKLYRFPKLIVIDQLVDLLGIQVNNQGLPVLLILQLLIKLQFYATANFQTVCGDLRGINQSTVSIIIKRISHQIASRFK</sequence>
<protein>
    <submittedName>
        <fullName evidence="3">Uncharacterized protein LOC112689730</fullName>
    </submittedName>
</protein>
<evidence type="ECO:0000313" key="2">
    <source>
        <dbReference type="Proteomes" id="UP000694846"/>
    </source>
</evidence>
<accession>A0A8B8G937</accession>
<dbReference type="RefSeq" id="XP_025419342.1">
    <property type="nucleotide sequence ID" value="XM_025563557.1"/>
</dbReference>
<evidence type="ECO:0000313" key="3">
    <source>
        <dbReference type="RefSeq" id="XP_025419342.1"/>
    </source>
</evidence>
<feature type="region of interest" description="Disordered" evidence="1">
    <location>
        <begin position="1"/>
        <end position="31"/>
    </location>
</feature>
<feature type="compositionally biased region" description="Polar residues" evidence="1">
    <location>
        <begin position="1"/>
        <end position="11"/>
    </location>
</feature>
<evidence type="ECO:0000256" key="1">
    <source>
        <dbReference type="SAM" id="MobiDB-lite"/>
    </source>
</evidence>
<reference evidence="3" key="1">
    <citation type="submission" date="2025-08" db="UniProtKB">
        <authorList>
            <consortium name="RefSeq"/>
        </authorList>
    </citation>
    <scope>IDENTIFICATION</scope>
    <source>
        <tissue evidence="3">Whole body</tissue>
    </source>
</reference>
<proteinExistence type="predicted"/>
<dbReference type="GeneID" id="112689730"/>
<dbReference type="AlphaFoldDB" id="A0A8B8G937"/>
<keyword evidence="2" id="KW-1185">Reference proteome</keyword>